<sequence>MQEQEPAELVRPQGIVLDWARPALRTEYERFTGKRVDGQGWSQALMIWDALQSEVCEGNTAFVEHLNTSQRNSLRLLVDFWTAQYVHESVPKVLRRAMTLQAAGNPMEEINQQPQFSTFDDYSTAMYQLFGFEFLGADKSGQAVQDTRIAAARTAACQRIAFETYRQHAPEELVRSQLANNLYRSQAQLAGDHNLGATLAYLQRSDNDLPVGGTIEACPWLTEGKRKGLPHYLWDIHQRRTVRVEGLSNEVTYVFVSHTWGRWKRSDVPYVSIPGVPWPVPRNTRFDVESMPEALESQAEMFMPARYIWLDLFCIPQDRSPLAKQEIANQAAIVGRAYRAVAWLNYVEDWSGLSFALQLLASFWLDSESLDGESIGHIIRYALRRNSLPTNARLWSGFSHNNDVLKPHFHEFESSDGWFTSLWTLQELYLRPDMLLCNRSWEILKMPSGMPLTFDTILAVNWCARERVNTAESNQHLEDLLVLLMCSGLDPLLDPNPLDPLLLGSRRHCSERRAEAIMSVIGATDWYKEVTDPEQHLVVNQYAVEFLRELSCFDNVFLRRDDGIIQLAVAGTMFPFDAREPDSKSLLWGGTSDSHDHTSVASWWIADDGRVMMPEFGIVASTESELDEGLDQTLVADVVLPSGDSRECQMETDANLHQRLRDLAPSFMKHAICIRESGRGICKGVILMEIKTDPFDDAPTRYAKFGDFRVSQPDQIQDIETWEVGEWEVY</sequence>
<evidence type="ECO:0000313" key="3">
    <source>
        <dbReference type="Proteomes" id="UP001271007"/>
    </source>
</evidence>
<proteinExistence type="predicted"/>
<comment type="caution">
    <text evidence="2">The sequence shown here is derived from an EMBL/GenBank/DDBJ whole genome shotgun (WGS) entry which is preliminary data.</text>
</comment>
<evidence type="ECO:0000259" key="1">
    <source>
        <dbReference type="Pfam" id="PF06985"/>
    </source>
</evidence>
<dbReference type="Pfam" id="PF06985">
    <property type="entry name" value="HET"/>
    <property type="match status" value="1"/>
</dbReference>
<dbReference type="PANTHER" id="PTHR24148:SF64">
    <property type="entry name" value="HETEROKARYON INCOMPATIBILITY DOMAIN-CONTAINING PROTEIN"/>
    <property type="match status" value="1"/>
</dbReference>
<protein>
    <recommendedName>
        <fullName evidence="1">Heterokaryon incompatibility domain-containing protein</fullName>
    </recommendedName>
</protein>
<dbReference type="InterPro" id="IPR010730">
    <property type="entry name" value="HET"/>
</dbReference>
<dbReference type="PANTHER" id="PTHR24148">
    <property type="entry name" value="ANKYRIN REPEAT DOMAIN-CONTAINING PROTEIN 39 HOMOLOG-RELATED"/>
    <property type="match status" value="1"/>
</dbReference>
<accession>A0AAJ0GFM4</accession>
<dbReference type="EMBL" id="JAWDJX010000005">
    <property type="protein sequence ID" value="KAK3056592.1"/>
    <property type="molecule type" value="Genomic_DNA"/>
</dbReference>
<keyword evidence="3" id="KW-1185">Reference proteome</keyword>
<dbReference type="Proteomes" id="UP001271007">
    <property type="component" value="Unassembled WGS sequence"/>
</dbReference>
<gene>
    <name evidence="2" type="ORF">LTR09_002385</name>
</gene>
<reference evidence="2" key="1">
    <citation type="submission" date="2023-04" db="EMBL/GenBank/DDBJ databases">
        <title>Black Yeasts Isolated from many extreme environments.</title>
        <authorList>
            <person name="Coleine C."/>
            <person name="Stajich J.E."/>
            <person name="Selbmann L."/>
        </authorList>
    </citation>
    <scope>NUCLEOTIDE SEQUENCE</scope>
    <source>
        <strain evidence="2">CCFEE 5312</strain>
    </source>
</reference>
<feature type="domain" description="Heterokaryon incompatibility" evidence="1">
    <location>
        <begin position="253"/>
        <end position="427"/>
    </location>
</feature>
<organism evidence="2 3">
    <name type="scientific">Extremus antarcticus</name>
    <dbReference type="NCBI Taxonomy" id="702011"/>
    <lineage>
        <taxon>Eukaryota</taxon>
        <taxon>Fungi</taxon>
        <taxon>Dikarya</taxon>
        <taxon>Ascomycota</taxon>
        <taxon>Pezizomycotina</taxon>
        <taxon>Dothideomycetes</taxon>
        <taxon>Dothideomycetidae</taxon>
        <taxon>Mycosphaerellales</taxon>
        <taxon>Extremaceae</taxon>
        <taxon>Extremus</taxon>
    </lineage>
</organism>
<name>A0AAJ0GFM4_9PEZI</name>
<dbReference type="AlphaFoldDB" id="A0AAJ0GFM4"/>
<dbReference type="InterPro" id="IPR052895">
    <property type="entry name" value="HetReg/Transcr_Mod"/>
</dbReference>
<evidence type="ECO:0000313" key="2">
    <source>
        <dbReference type="EMBL" id="KAK3056592.1"/>
    </source>
</evidence>